<dbReference type="SUPFAM" id="SSF53254">
    <property type="entry name" value="Phosphoglycerate mutase-like"/>
    <property type="match status" value="1"/>
</dbReference>
<evidence type="ECO:0000313" key="2">
    <source>
        <dbReference type="Proteomes" id="UP000800036"/>
    </source>
</evidence>
<organism evidence="1 2">
    <name type="scientific">Bimuria novae-zelandiae CBS 107.79</name>
    <dbReference type="NCBI Taxonomy" id="1447943"/>
    <lineage>
        <taxon>Eukaryota</taxon>
        <taxon>Fungi</taxon>
        <taxon>Dikarya</taxon>
        <taxon>Ascomycota</taxon>
        <taxon>Pezizomycotina</taxon>
        <taxon>Dothideomycetes</taxon>
        <taxon>Pleosporomycetidae</taxon>
        <taxon>Pleosporales</taxon>
        <taxon>Massarineae</taxon>
        <taxon>Didymosphaeriaceae</taxon>
        <taxon>Bimuria</taxon>
    </lineage>
</organism>
<accession>A0A6A5UZB3</accession>
<dbReference type="InterPro" id="IPR013078">
    <property type="entry name" value="His_Pase_superF_clade-1"/>
</dbReference>
<dbReference type="Proteomes" id="UP000800036">
    <property type="component" value="Unassembled WGS sequence"/>
</dbReference>
<dbReference type="GO" id="GO:0016791">
    <property type="term" value="F:phosphatase activity"/>
    <property type="evidence" value="ECO:0007669"/>
    <property type="project" value="TreeGrafter"/>
</dbReference>
<name>A0A6A5UZB3_9PLEO</name>
<dbReference type="PANTHER" id="PTHR48100">
    <property type="entry name" value="BROAD-SPECIFICITY PHOSPHATASE YOR283W-RELATED"/>
    <property type="match status" value="1"/>
</dbReference>
<protein>
    <submittedName>
        <fullName evidence="1">Phosphoglycerate mutase-like protein</fullName>
    </submittedName>
</protein>
<dbReference type="Pfam" id="PF00300">
    <property type="entry name" value="His_Phos_1"/>
    <property type="match status" value="1"/>
</dbReference>
<dbReference type="CDD" id="cd07067">
    <property type="entry name" value="HP_PGM_like"/>
    <property type="match status" value="1"/>
</dbReference>
<keyword evidence="2" id="KW-1185">Reference proteome</keyword>
<dbReference type="EMBL" id="ML976704">
    <property type="protein sequence ID" value="KAF1970084.1"/>
    <property type="molecule type" value="Genomic_DNA"/>
</dbReference>
<evidence type="ECO:0000313" key="1">
    <source>
        <dbReference type="EMBL" id="KAF1970084.1"/>
    </source>
</evidence>
<dbReference type="InterPro" id="IPR029033">
    <property type="entry name" value="His_PPase_superfam"/>
</dbReference>
<gene>
    <name evidence="1" type="ORF">BU23DRAFT_374072</name>
</gene>
<proteinExistence type="predicted"/>
<dbReference type="OrthoDB" id="496981at2759"/>
<dbReference type="PANTHER" id="PTHR48100:SF1">
    <property type="entry name" value="HISTIDINE PHOSPHATASE FAMILY PROTEIN-RELATED"/>
    <property type="match status" value="1"/>
</dbReference>
<dbReference type="GO" id="GO:0005737">
    <property type="term" value="C:cytoplasm"/>
    <property type="evidence" value="ECO:0007669"/>
    <property type="project" value="TreeGrafter"/>
</dbReference>
<feature type="non-terminal residue" evidence="1">
    <location>
        <position position="1"/>
    </location>
</feature>
<dbReference type="AlphaFoldDB" id="A0A6A5UZB3"/>
<dbReference type="SMART" id="SM00855">
    <property type="entry name" value="PGAM"/>
    <property type="match status" value="1"/>
</dbReference>
<reference evidence="1" key="1">
    <citation type="journal article" date="2020" name="Stud. Mycol.">
        <title>101 Dothideomycetes genomes: a test case for predicting lifestyles and emergence of pathogens.</title>
        <authorList>
            <person name="Haridas S."/>
            <person name="Albert R."/>
            <person name="Binder M."/>
            <person name="Bloem J."/>
            <person name="Labutti K."/>
            <person name="Salamov A."/>
            <person name="Andreopoulos B."/>
            <person name="Baker S."/>
            <person name="Barry K."/>
            <person name="Bills G."/>
            <person name="Bluhm B."/>
            <person name="Cannon C."/>
            <person name="Castanera R."/>
            <person name="Culley D."/>
            <person name="Daum C."/>
            <person name="Ezra D."/>
            <person name="Gonzalez J."/>
            <person name="Henrissat B."/>
            <person name="Kuo A."/>
            <person name="Liang C."/>
            <person name="Lipzen A."/>
            <person name="Lutzoni F."/>
            <person name="Magnuson J."/>
            <person name="Mondo S."/>
            <person name="Nolan M."/>
            <person name="Ohm R."/>
            <person name="Pangilinan J."/>
            <person name="Park H.-J."/>
            <person name="Ramirez L."/>
            <person name="Alfaro M."/>
            <person name="Sun H."/>
            <person name="Tritt A."/>
            <person name="Yoshinaga Y."/>
            <person name="Zwiers L.-H."/>
            <person name="Turgeon B."/>
            <person name="Goodwin S."/>
            <person name="Spatafora J."/>
            <person name="Crous P."/>
            <person name="Grigoriev I."/>
        </authorList>
    </citation>
    <scope>NUCLEOTIDE SEQUENCE</scope>
    <source>
        <strain evidence="1">CBS 107.79</strain>
    </source>
</reference>
<sequence>ALALLFFWTHKMSAPLPESPKSFHFKFETLKGYFAQSEDETDDSQFDFLKEGFGLLNRVYDTDDDDEKEQGQWPRFEKFVRNLNERSGEGESIKVLFLGRHGQGWHNVAESKYGTKNWDCYYSMLDGADGMTWSDAVLTEVGQGQAKDVHGLWQKLLPEGIPAPETYYVSPLTRTIQTADLSFKGLALPDDKLYRPYIKELLREALGVHTCDRRSTASHILKEFPHITLEPNFSEPDVLWQANYREPRAARRYRLAQLLDDIFANDDNVFLSLTSHSGAIRSILTAFGHRDFALQTGGVIPVLVKARRVEGERKKPPKEPSEAP</sequence>
<dbReference type="InterPro" id="IPR050275">
    <property type="entry name" value="PGM_Phosphatase"/>
</dbReference>
<dbReference type="Gene3D" id="3.40.50.1240">
    <property type="entry name" value="Phosphoglycerate mutase-like"/>
    <property type="match status" value="1"/>
</dbReference>
<feature type="non-terminal residue" evidence="1">
    <location>
        <position position="324"/>
    </location>
</feature>